<proteinExistence type="predicted"/>
<keyword evidence="4" id="KW-1185">Reference proteome</keyword>
<dbReference type="Gene3D" id="3.10.180.10">
    <property type="entry name" value="2,3-Dihydroxybiphenyl 1,2-Dioxygenase, domain 1"/>
    <property type="match status" value="1"/>
</dbReference>
<feature type="domain" description="VOC" evidence="2">
    <location>
        <begin position="5"/>
        <end position="130"/>
    </location>
</feature>
<dbReference type="SUPFAM" id="SSF54593">
    <property type="entry name" value="Glyoxalase/Bleomycin resistance protein/Dihydroxybiphenyl dioxygenase"/>
    <property type="match status" value="1"/>
</dbReference>
<dbReference type="Pfam" id="PF00903">
    <property type="entry name" value="Glyoxalase"/>
    <property type="match status" value="1"/>
</dbReference>
<dbReference type="RefSeq" id="WP_197719794.1">
    <property type="nucleotide sequence ID" value="NZ_AP018920.1"/>
</dbReference>
<keyword evidence="1" id="KW-0479">Metal-binding</keyword>
<sequence length="133" mass="14692">MAFPGLQHVALTVSDLDRSTRWYAALFGTEPVLDEDEEGGRFHHTVFALDGGMLFGLHTHQGRESGEPFDEQRTGLDHVGFAVGSHAELERWAQRLTELGIGHDGIKRAHYGSGISFRDPDNIALEFFTGPDS</sequence>
<dbReference type="PANTHER" id="PTHR36113:SF6">
    <property type="entry name" value="FOSFOMYCIN RESISTANCE PROTEIN FOSX"/>
    <property type="match status" value="1"/>
</dbReference>
<gene>
    <name evidence="3" type="ORF">BG845_04455</name>
</gene>
<name>A0A1Y2MRI9_PSEAH</name>
<dbReference type="InterPro" id="IPR051332">
    <property type="entry name" value="Fosfomycin_Res_Enzymes"/>
</dbReference>
<dbReference type="InterPro" id="IPR029068">
    <property type="entry name" value="Glyas_Bleomycin-R_OHBP_Dase"/>
</dbReference>
<dbReference type="InterPro" id="IPR004360">
    <property type="entry name" value="Glyas_Fos-R_dOase_dom"/>
</dbReference>
<evidence type="ECO:0000259" key="2">
    <source>
        <dbReference type="PROSITE" id="PS51819"/>
    </source>
</evidence>
<organism evidence="3 4">
    <name type="scientific">Pseudonocardia autotrophica</name>
    <name type="common">Amycolata autotrophica</name>
    <name type="synonym">Nocardia autotrophica</name>
    <dbReference type="NCBI Taxonomy" id="2074"/>
    <lineage>
        <taxon>Bacteria</taxon>
        <taxon>Bacillati</taxon>
        <taxon>Actinomycetota</taxon>
        <taxon>Actinomycetes</taxon>
        <taxon>Pseudonocardiales</taxon>
        <taxon>Pseudonocardiaceae</taxon>
        <taxon>Pseudonocardia</taxon>
    </lineage>
</organism>
<protein>
    <submittedName>
        <fullName evidence="3">Fosfomycin resistance protein FosB</fullName>
    </submittedName>
</protein>
<comment type="caution">
    <text evidence="3">The sequence shown here is derived from an EMBL/GenBank/DDBJ whole genome shotgun (WGS) entry which is preliminary data.</text>
</comment>
<dbReference type="GO" id="GO:0046872">
    <property type="term" value="F:metal ion binding"/>
    <property type="evidence" value="ECO:0007669"/>
    <property type="project" value="UniProtKB-KW"/>
</dbReference>
<dbReference type="Proteomes" id="UP000194360">
    <property type="component" value="Unassembled WGS sequence"/>
</dbReference>
<dbReference type="PROSITE" id="PS51819">
    <property type="entry name" value="VOC"/>
    <property type="match status" value="1"/>
</dbReference>
<accession>A0A1Y2MRI9</accession>
<evidence type="ECO:0000313" key="4">
    <source>
        <dbReference type="Proteomes" id="UP000194360"/>
    </source>
</evidence>
<evidence type="ECO:0000256" key="1">
    <source>
        <dbReference type="ARBA" id="ARBA00022723"/>
    </source>
</evidence>
<dbReference type="PANTHER" id="PTHR36113">
    <property type="entry name" value="LYASE, PUTATIVE-RELATED-RELATED"/>
    <property type="match status" value="1"/>
</dbReference>
<dbReference type="EMBL" id="MIGB01000027">
    <property type="protein sequence ID" value="OSY37832.1"/>
    <property type="molecule type" value="Genomic_DNA"/>
</dbReference>
<reference evidence="3 4" key="1">
    <citation type="submission" date="2016-09" db="EMBL/GenBank/DDBJ databases">
        <title>Pseudonocardia autotrophica DSM535, a candidate organism with high potential of specific P450 cytochromes.</title>
        <authorList>
            <person name="Grumaz C."/>
            <person name="Vainshtein Y."/>
            <person name="Kirstahler P."/>
            <person name="Sohn K."/>
        </authorList>
    </citation>
    <scope>NUCLEOTIDE SEQUENCE [LARGE SCALE GENOMIC DNA]</scope>
    <source>
        <strain evidence="3 4">DSM 535</strain>
    </source>
</reference>
<dbReference type="AlphaFoldDB" id="A0A1Y2MRI9"/>
<dbReference type="STRING" id="2074.BG845_04455"/>
<dbReference type="InterPro" id="IPR037523">
    <property type="entry name" value="VOC_core"/>
</dbReference>
<evidence type="ECO:0000313" key="3">
    <source>
        <dbReference type="EMBL" id="OSY37832.1"/>
    </source>
</evidence>